<feature type="transmembrane region" description="Helical" evidence="7">
    <location>
        <begin position="305"/>
        <end position="331"/>
    </location>
</feature>
<evidence type="ECO:0000313" key="8">
    <source>
        <dbReference type="EMBL" id="MFC4161265.1"/>
    </source>
</evidence>
<keyword evidence="6" id="KW-0769">Symport</keyword>
<name>A0ABV8MV86_9NEIS</name>
<dbReference type="EMBL" id="JBHSBU010000001">
    <property type="protein sequence ID" value="MFC4161265.1"/>
    <property type="molecule type" value="Genomic_DNA"/>
</dbReference>
<dbReference type="SUPFAM" id="SSF161070">
    <property type="entry name" value="SNF-like"/>
    <property type="match status" value="1"/>
</dbReference>
<evidence type="ECO:0000256" key="5">
    <source>
        <dbReference type="ARBA" id="ARBA00023136"/>
    </source>
</evidence>
<feature type="transmembrane region" description="Helical" evidence="7">
    <location>
        <begin position="43"/>
        <end position="65"/>
    </location>
</feature>
<dbReference type="NCBIfam" id="NF037979">
    <property type="entry name" value="Na_transp"/>
    <property type="match status" value="1"/>
</dbReference>
<evidence type="ECO:0000256" key="1">
    <source>
        <dbReference type="ARBA" id="ARBA00004141"/>
    </source>
</evidence>
<feature type="transmembrane region" description="Helical" evidence="7">
    <location>
        <begin position="251"/>
        <end position="277"/>
    </location>
</feature>
<accession>A0ABV8MV86</accession>
<dbReference type="PROSITE" id="PS50267">
    <property type="entry name" value="NA_NEUROTRAN_SYMP_3"/>
    <property type="match status" value="1"/>
</dbReference>
<feature type="transmembrane region" description="Helical" evidence="7">
    <location>
        <begin position="145"/>
        <end position="163"/>
    </location>
</feature>
<reference evidence="9" key="1">
    <citation type="journal article" date="2019" name="Int. J. Syst. Evol. Microbiol.">
        <title>The Global Catalogue of Microorganisms (GCM) 10K type strain sequencing project: providing services to taxonomists for standard genome sequencing and annotation.</title>
        <authorList>
            <consortium name="The Broad Institute Genomics Platform"/>
            <consortium name="The Broad Institute Genome Sequencing Center for Infectious Disease"/>
            <person name="Wu L."/>
            <person name="Ma J."/>
        </authorList>
    </citation>
    <scope>NUCLEOTIDE SEQUENCE [LARGE SCALE GENOMIC DNA]</scope>
    <source>
        <strain evidence="9">LMG 29894</strain>
    </source>
</reference>
<dbReference type="PRINTS" id="PR00176">
    <property type="entry name" value="NANEUSMPORT"/>
</dbReference>
<dbReference type="PANTHER" id="PTHR42948">
    <property type="entry name" value="TRANSPORTER"/>
    <property type="match status" value="1"/>
</dbReference>
<gene>
    <name evidence="8" type="ORF">ACFOW7_18155</name>
</gene>
<dbReference type="InterPro" id="IPR037272">
    <property type="entry name" value="SNS_sf"/>
</dbReference>
<comment type="subcellular location">
    <subcellularLocation>
        <location evidence="1">Membrane</location>
        <topology evidence="1">Multi-pass membrane protein</topology>
    </subcellularLocation>
</comment>
<evidence type="ECO:0000256" key="2">
    <source>
        <dbReference type="ARBA" id="ARBA00022448"/>
    </source>
</evidence>
<keyword evidence="4 7" id="KW-1133">Transmembrane helix</keyword>
<keyword evidence="9" id="KW-1185">Reference proteome</keyword>
<keyword evidence="3 6" id="KW-0812">Transmembrane</keyword>
<feature type="transmembrane region" description="Helical" evidence="7">
    <location>
        <begin position="343"/>
        <end position="364"/>
    </location>
</feature>
<evidence type="ECO:0000256" key="6">
    <source>
        <dbReference type="RuleBase" id="RU003732"/>
    </source>
</evidence>
<evidence type="ECO:0000313" key="9">
    <source>
        <dbReference type="Proteomes" id="UP001595791"/>
    </source>
</evidence>
<feature type="transmembrane region" description="Helical" evidence="7">
    <location>
        <begin position="12"/>
        <end position="31"/>
    </location>
</feature>
<dbReference type="RefSeq" id="WP_378167008.1">
    <property type="nucleotide sequence ID" value="NZ_JBHSBU010000001.1"/>
</dbReference>
<feature type="transmembrane region" description="Helical" evidence="7">
    <location>
        <begin position="215"/>
        <end position="239"/>
    </location>
</feature>
<dbReference type="Pfam" id="PF00209">
    <property type="entry name" value="SNF"/>
    <property type="match status" value="2"/>
</dbReference>
<keyword evidence="2 6" id="KW-0813">Transport</keyword>
<evidence type="ECO:0000256" key="4">
    <source>
        <dbReference type="ARBA" id="ARBA00022989"/>
    </source>
</evidence>
<comment type="similarity">
    <text evidence="6">Belongs to the sodium:neurotransmitter symporter (SNF) (TC 2.A.22) family.</text>
</comment>
<evidence type="ECO:0000256" key="3">
    <source>
        <dbReference type="ARBA" id="ARBA00022692"/>
    </source>
</evidence>
<feature type="transmembrane region" description="Helical" evidence="7">
    <location>
        <begin position="175"/>
        <end position="195"/>
    </location>
</feature>
<feature type="transmembrane region" description="Helical" evidence="7">
    <location>
        <begin position="85"/>
        <end position="106"/>
    </location>
</feature>
<comment type="caution">
    <text evidence="8">The sequence shown here is derived from an EMBL/GenBank/DDBJ whole genome shotgun (WGS) entry which is preliminary data.</text>
</comment>
<dbReference type="PROSITE" id="PS00610">
    <property type="entry name" value="NA_NEUROTRAN_SYMP_1"/>
    <property type="match status" value="1"/>
</dbReference>
<dbReference type="PANTHER" id="PTHR42948:SF1">
    <property type="entry name" value="TRANSPORTER"/>
    <property type="match status" value="1"/>
</dbReference>
<protein>
    <recommendedName>
        <fullName evidence="6">Transporter</fullName>
    </recommendedName>
</protein>
<keyword evidence="5 7" id="KW-0472">Membrane</keyword>
<proteinExistence type="inferred from homology"/>
<organism evidence="8 9">
    <name type="scientific">Chitinimonas lacunae</name>
    <dbReference type="NCBI Taxonomy" id="1963018"/>
    <lineage>
        <taxon>Bacteria</taxon>
        <taxon>Pseudomonadati</taxon>
        <taxon>Pseudomonadota</taxon>
        <taxon>Betaproteobacteria</taxon>
        <taxon>Neisseriales</taxon>
        <taxon>Chitinibacteraceae</taxon>
        <taxon>Chitinimonas</taxon>
    </lineage>
</organism>
<dbReference type="InterPro" id="IPR047218">
    <property type="entry name" value="YocR/YhdH-like"/>
</dbReference>
<dbReference type="Proteomes" id="UP001595791">
    <property type="component" value="Unassembled WGS sequence"/>
</dbReference>
<dbReference type="CDD" id="cd10336">
    <property type="entry name" value="SLC6sbd_Tyt1-Like"/>
    <property type="match status" value="1"/>
</dbReference>
<sequence>MTAARAQWGSRLGFILAAAGSAIGLGAIWKFPYIAGNNGGGAFLLLYIFFSLTIGLTVMLAELALGRAAKLGPVGAFRKLVGSKWALFGYMGVLTGFLIMTFYSVVGGWTLGYLVKAVSGELTGLSREGLNQVFGSFISDPWKPVWYHGLFLLLNMAVVLGGVKSGIEAICKYLMPGLFILMIGLIIRALMLPGAMDGVAFFLLPDFSKVTISTVVEALGFAFFSLSLGMGAMITYGSYLDDQAKLVSSALWVIGLQVACALLAGLMVLPVVFAFGFDPAAGPGLSFITLPAIFDHLPAGQWLGALFFALLLVAALTSSISLIEVVASYFIDEHGMERRKITLAVCLVMFVAGIAPSLSFGLWQDVKPFGRTIFDLLDYLTSNVMLPLGGIAVSICLGWIAWPILARQLPHESPWFMTAIRLGCRWFAPLAIGGVLLKGI</sequence>
<evidence type="ECO:0000256" key="7">
    <source>
        <dbReference type="SAM" id="Phobius"/>
    </source>
</evidence>
<feature type="transmembrane region" description="Helical" evidence="7">
    <location>
        <begin position="384"/>
        <end position="406"/>
    </location>
</feature>
<dbReference type="InterPro" id="IPR000175">
    <property type="entry name" value="Na/ntran_symport"/>
</dbReference>